<accession>A0A6V8P0X1</accession>
<reference evidence="1 2" key="1">
    <citation type="journal article" date="2020" name="Front. Microbiol.">
        <title>Single-cell genomics of novel Actinobacteria with the Wood-Ljungdahl pathway discovered in a serpentinizing system.</title>
        <authorList>
            <person name="Merino N."/>
            <person name="Kawai M."/>
            <person name="Boyd E.S."/>
            <person name="Colman D.R."/>
            <person name="McGlynn S.E."/>
            <person name="Nealson K.H."/>
            <person name="Kurokawa K."/>
            <person name="Hongoh Y."/>
        </authorList>
    </citation>
    <scope>NUCLEOTIDE SEQUENCE [LARGE SCALE GENOMIC DNA]</scope>
    <source>
        <strain evidence="1 2">S25</strain>
    </source>
</reference>
<evidence type="ECO:0000313" key="1">
    <source>
        <dbReference type="EMBL" id="GFP26117.1"/>
    </source>
</evidence>
<feature type="non-terminal residue" evidence="1">
    <location>
        <position position="1"/>
    </location>
</feature>
<protein>
    <submittedName>
        <fullName evidence="1">Uncharacterized protein</fullName>
    </submittedName>
</protein>
<proteinExistence type="predicted"/>
<name>A0A6V8P0X1_9ACTN</name>
<comment type="caution">
    <text evidence="1">The sequence shown here is derived from an EMBL/GenBank/DDBJ whole genome shotgun (WGS) entry which is preliminary data.</text>
</comment>
<gene>
    <name evidence="1" type="ORF">HKBW3S25_01605</name>
</gene>
<sequence>IRLFATLEAWPKEPALGLALSLPKGCRRGGNPDRRSSQSALCPSLLFIVYLYAEFFLYTTTEGLLDCP</sequence>
<dbReference type="Proteomes" id="UP000543224">
    <property type="component" value="Unassembled WGS sequence"/>
</dbReference>
<organism evidence="1 2">
    <name type="scientific">Candidatus Hakubella thermalkaliphila</name>
    <dbReference type="NCBI Taxonomy" id="2754717"/>
    <lineage>
        <taxon>Bacteria</taxon>
        <taxon>Bacillati</taxon>
        <taxon>Actinomycetota</taxon>
        <taxon>Actinomycetota incertae sedis</taxon>
        <taxon>Candidatus Hakubellales</taxon>
        <taxon>Candidatus Hakubellaceae</taxon>
        <taxon>Candidatus Hakubella</taxon>
    </lineage>
</organism>
<dbReference type="AlphaFoldDB" id="A0A6V8P0X1"/>
<evidence type="ECO:0000313" key="2">
    <source>
        <dbReference type="Proteomes" id="UP000543224"/>
    </source>
</evidence>
<dbReference type="EMBL" id="BLRX01000380">
    <property type="protein sequence ID" value="GFP26117.1"/>
    <property type="molecule type" value="Genomic_DNA"/>
</dbReference>